<dbReference type="EMBL" id="FNBD01000018">
    <property type="protein sequence ID" value="SDF48407.1"/>
    <property type="molecule type" value="Genomic_DNA"/>
</dbReference>
<protein>
    <submittedName>
        <fullName evidence="1">Uncharacterized protein</fullName>
    </submittedName>
</protein>
<accession>A0A1G7LFU8</accession>
<evidence type="ECO:0000313" key="2">
    <source>
        <dbReference type="Proteomes" id="UP000182114"/>
    </source>
</evidence>
<organism evidence="1 2">
    <name type="scientific">Cellulophaga baltica</name>
    <dbReference type="NCBI Taxonomy" id="76594"/>
    <lineage>
        <taxon>Bacteria</taxon>
        <taxon>Pseudomonadati</taxon>
        <taxon>Bacteroidota</taxon>
        <taxon>Flavobacteriia</taxon>
        <taxon>Flavobacteriales</taxon>
        <taxon>Flavobacteriaceae</taxon>
        <taxon>Cellulophaga</taxon>
    </lineage>
</organism>
<sequence length="150" mass="16993">MKRIFIIVLVVIVVLIISKLFNSKPKKKSKNIMEEIEENPLFKMMTEMSTSEEETTTADYGEFGCQASSPIPVKSELEIATYLKRLRTIEGKKIAYKKVGITNTPLIETPIAIYKITLHGTLLATLYISANQFINSERAPKNFELAELLH</sequence>
<gene>
    <name evidence="1" type="ORF">SAMN04487992_1182</name>
</gene>
<keyword evidence="2" id="KW-1185">Reference proteome</keyword>
<evidence type="ECO:0000313" key="1">
    <source>
        <dbReference type="EMBL" id="SDF48407.1"/>
    </source>
</evidence>
<reference evidence="2" key="1">
    <citation type="submission" date="2016-10" db="EMBL/GenBank/DDBJ databases">
        <authorList>
            <person name="Varghese N."/>
            <person name="Submissions S."/>
        </authorList>
    </citation>
    <scope>NUCLEOTIDE SEQUENCE [LARGE SCALE GENOMIC DNA]</scope>
    <source>
        <strain evidence="2">DSM 24729</strain>
    </source>
</reference>
<dbReference type="AlphaFoldDB" id="A0A1G7LFU8"/>
<dbReference type="Proteomes" id="UP000182114">
    <property type="component" value="Unassembled WGS sequence"/>
</dbReference>
<name>A0A1G7LFU8_9FLAO</name>
<proteinExistence type="predicted"/>
<dbReference type="RefSeq" id="WP_139150292.1">
    <property type="nucleotide sequence ID" value="NZ_FNBD01000018.1"/>
</dbReference>